<evidence type="ECO:0000256" key="4">
    <source>
        <dbReference type="PIRSR" id="PIRSR001365-1"/>
    </source>
</evidence>
<dbReference type="GO" id="GO:0008840">
    <property type="term" value="F:4-hydroxy-tetrahydrodipicolinate synthase activity"/>
    <property type="evidence" value="ECO:0007669"/>
    <property type="project" value="TreeGrafter"/>
</dbReference>
<evidence type="ECO:0000256" key="1">
    <source>
        <dbReference type="ARBA" id="ARBA00007592"/>
    </source>
</evidence>
<evidence type="ECO:0000313" key="7">
    <source>
        <dbReference type="Proteomes" id="UP000310065"/>
    </source>
</evidence>
<organism evidence="6 7">
    <name type="scientific">Pseudoalteromonas distincta</name>
    <dbReference type="NCBI Taxonomy" id="77608"/>
    <lineage>
        <taxon>Bacteria</taxon>
        <taxon>Pseudomonadati</taxon>
        <taxon>Pseudomonadota</taxon>
        <taxon>Gammaproteobacteria</taxon>
        <taxon>Alteromonadales</taxon>
        <taxon>Pseudoalteromonadaceae</taxon>
        <taxon>Pseudoalteromonas</taxon>
    </lineage>
</organism>
<gene>
    <name evidence="6" type="ORF">FFU37_05035</name>
</gene>
<protein>
    <submittedName>
        <fullName evidence="6">Dihydrodipicolinate synthase family protein</fullName>
    </submittedName>
</protein>
<evidence type="ECO:0000256" key="3">
    <source>
        <dbReference type="PIRNR" id="PIRNR001365"/>
    </source>
</evidence>
<dbReference type="Proteomes" id="UP000310065">
    <property type="component" value="Chromosome L1"/>
</dbReference>
<dbReference type="InterPro" id="IPR002220">
    <property type="entry name" value="DapA-like"/>
</dbReference>
<dbReference type="PIRSF" id="PIRSF001365">
    <property type="entry name" value="DHDPS"/>
    <property type="match status" value="1"/>
</dbReference>
<evidence type="ECO:0000313" key="6">
    <source>
        <dbReference type="EMBL" id="QCU73855.1"/>
    </source>
</evidence>
<feature type="binding site" evidence="5">
    <location>
        <position position="203"/>
    </location>
    <ligand>
        <name>pyruvate</name>
        <dbReference type="ChEBI" id="CHEBI:15361"/>
    </ligand>
</feature>
<feature type="active site" description="Schiff-base intermediate with substrate" evidence="4">
    <location>
        <position position="162"/>
    </location>
</feature>
<dbReference type="CDD" id="cd00408">
    <property type="entry name" value="DHDPS-like"/>
    <property type="match status" value="1"/>
</dbReference>
<dbReference type="EMBL" id="CP040558">
    <property type="protein sequence ID" value="QCU73855.1"/>
    <property type="molecule type" value="Genomic_DNA"/>
</dbReference>
<dbReference type="AlphaFoldDB" id="A0A4V1HD81"/>
<dbReference type="SUPFAM" id="SSF51569">
    <property type="entry name" value="Aldolase"/>
    <property type="match status" value="1"/>
</dbReference>
<keyword evidence="2 3" id="KW-0456">Lyase</keyword>
<dbReference type="InterPro" id="IPR013785">
    <property type="entry name" value="Aldolase_TIM"/>
</dbReference>
<dbReference type="PANTHER" id="PTHR12128:SF66">
    <property type="entry name" value="4-HYDROXY-2-OXOGLUTARATE ALDOLASE, MITOCHONDRIAL"/>
    <property type="match status" value="1"/>
</dbReference>
<name>A0A4V1HD81_9GAMM</name>
<dbReference type="Gene3D" id="3.20.20.70">
    <property type="entry name" value="Aldolase class I"/>
    <property type="match status" value="1"/>
</dbReference>
<sequence>MTIKNGIYPVIHTPLLEDESIDFKGFDKCLGYYLDTDIHGLTILGSGGELPYFSDQEQLKIVQYTYNKVQNKKPLIIGVNAYSSAQAIEKITAYKGYSSYILLLLTPYYKSSFENYLKAIENIAQHSTSPILFYYFPQITGHYFSNQQLIKLLSIKNIIGIKDNSLHLATARTVLNKLPDTRYFSGLTLVYEHIAAHGAAGAICPIATILPMQAAAFFEDLNLNNTKEINKHRTVLKSVLPIANNLNISVSVQNSLLNILIRSPKPLIKSVTSPHANIKEALSLLGLPIHATVRSPLAPISYESKEKIAKILASIKI</sequence>
<dbReference type="Pfam" id="PF00701">
    <property type="entry name" value="DHDPS"/>
    <property type="match status" value="1"/>
</dbReference>
<reference evidence="6 7" key="1">
    <citation type="submission" date="2019-05" db="EMBL/GenBank/DDBJ databases">
        <title>Complete genome sequence of Pseudoalteromonas sp. 16-SW-7(T) isolated from the Okhotsk Sea, Russia.</title>
        <authorList>
            <person name="Nguyen T.H."/>
            <person name="Nedashkovskaya O.I."/>
            <person name="Kim S.-G."/>
        </authorList>
    </citation>
    <scope>NUCLEOTIDE SEQUENCE [LARGE SCALE GENOMIC DNA]</scope>
    <source>
        <strain evidence="6 7">16-SW-7</strain>
    </source>
</reference>
<proteinExistence type="inferred from homology"/>
<evidence type="ECO:0000256" key="5">
    <source>
        <dbReference type="PIRSR" id="PIRSR001365-2"/>
    </source>
</evidence>
<comment type="similarity">
    <text evidence="1 3">Belongs to the DapA family.</text>
</comment>
<dbReference type="SMART" id="SM01130">
    <property type="entry name" value="DHDPS"/>
    <property type="match status" value="1"/>
</dbReference>
<accession>A0A4V1HD81</accession>
<feature type="active site" description="Proton donor/acceptor" evidence="4">
    <location>
        <position position="134"/>
    </location>
</feature>
<dbReference type="GeneID" id="88775005"/>
<dbReference type="RefSeq" id="WP_138488873.1">
    <property type="nucleotide sequence ID" value="NZ_CP040558.1"/>
</dbReference>
<dbReference type="PANTHER" id="PTHR12128">
    <property type="entry name" value="DIHYDRODIPICOLINATE SYNTHASE"/>
    <property type="match status" value="1"/>
</dbReference>
<evidence type="ECO:0000256" key="2">
    <source>
        <dbReference type="ARBA" id="ARBA00023239"/>
    </source>
</evidence>
<dbReference type="KEGG" id="pdv:FFU37_05035"/>